<dbReference type="PANTHER" id="PTHR46401:SF2">
    <property type="entry name" value="GLYCOSYLTRANSFERASE WBBK-RELATED"/>
    <property type="match status" value="1"/>
</dbReference>
<evidence type="ECO:0000256" key="1">
    <source>
        <dbReference type="ARBA" id="ARBA00022679"/>
    </source>
</evidence>
<dbReference type="SUPFAM" id="SSF53756">
    <property type="entry name" value="UDP-Glycosyltransferase/glycogen phosphorylase"/>
    <property type="match status" value="1"/>
</dbReference>
<keyword evidence="1" id="KW-0808">Transferase</keyword>
<evidence type="ECO:0000313" key="2">
    <source>
        <dbReference type="EMBL" id="SHF32074.1"/>
    </source>
</evidence>
<dbReference type="STRING" id="1122195.SAMN02745164_02239"/>
<organism evidence="2 3">
    <name type="scientific">Marinitoga hydrogenitolerans (strain DSM 16785 / JCM 12826 / AT1271)</name>
    <dbReference type="NCBI Taxonomy" id="1122195"/>
    <lineage>
        <taxon>Bacteria</taxon>
        <taxon>Thermotogati</taxon>
        <taxon>Thermotogota</taxon>
        <taxon>Thermotogae</taxon>
        <taxon>Petrotogales</taxon>
        <taxon>Petrotogaceae</taxon>
        <taxon>Marinitoga</taxon>
    </lineage>
</organism>
<dbReference type="CDD" id="cd03801">
    <property type="entry name" value="GT4_PimA-like"/>
    <property type="match status" value="1"/>
</dbReference>
<keyword evidence="3" id="KW-1185">Reference proteome</keyword>
<dbReference type="PANTHER" id="PTHR46401">
    <property type="entry name" value="GLYCOSYLTRANSFERASE WBBK-RELATED"/>
    <property type="match status" value="1"/>
</dbReference>
<reference evidence="2" key="1">
    <citation type="submission" date="2016-11" db="EMBL/GenBank/DDBJ databases">
        <authorList>
            <person name="Varghese N."/>
            <person name="Submissions S."/>
        </authorList>
    </citation>
    <scope>NUCLEOTIDE SEQUENCE [LARGE SCALE GENOMIC DNA]</scope>
    <source>
        <strain evidence="2">DSM 16785</strain>
    </source>
</reference>
<dbReference type="AlphaFoldDB" id="A0A1M5API0"/>
<sequence length="364" mass="43174">MKLLIFVPEKFNEVGGFKLPLSKYLPFLSKLYDTIIFEVPYSLKRKRCIKNVMKQVYDLNLENEEIIILSFTLNVTINVERIIKTISKRNIIIKKISFLFDSLYFFFKSTTEFNRKNNIKYRKKVLDVLKGFEYYRKEKYILKNWDDVILASPADIDFIRKNYKQINSTIHLIPNGIDIKSEKMFKTKNIDKENIKIGYIGMIKNNFDWFLDNWWPEIIKKNNKLKLIIAGKDSTKGISSSYIKKQKNVEFIGKVDDLNNFYKKCDLVIVAIRKNCGILNKVLEAFSYKVPVIGLKNNFLAFPGAYDMEHYVSFESVDDFLCKLKYILDENNYYRIAENAFKYILKNHNWKDSLDKLYAVINYD</sequence>
<dbReference type="EMBL" id="FQUI01000069">
    <property type="protein sequence ID" value="SHF32074.1"/>
    <property type="molecule type" value="Genomic_DNA"/>
</dbReference>
<accession>A0A1M5API0</accession>
<evidence type="ECO:0000313" key="3">
    <source>
        <dbReference type="Proteomes" id="UP000184334"/>
    </source>
</evidence>
<dbReference type="Proteomes" id="UP000184334">
    <property type="component" value="Unassembled WGS sequence"/>
</dbReference>
<dbReference type="GO" id="GO:0016757">
    <property type="term" value="F:glycosyltransferase activity"/>
    <property type="evidence" value="ECO:0007669"/>
    <property type="project" value="TreeGrafter"/>
</dbReference>
<dbReference type="GO" id="GO:0009103">
    <property type="term" value="P:lipopolysaccharide biosynthetic process"/>
    <property type="evidence" value="ECO:0007669"/>
    <property type="project" value="TreeGrafter"/>
</dbReference>
<dbReference type="OrthoDB" id="1093734at2"/>
<comment type="caution">
    <text evidence="2">The sequence shown here is derived from an EMBL/GenBank/DDBJ whole genome shotgun (WGS) entry which is preliminary data.</text>
</comment>
<gene>
    <name evidence="2" type="ORF">SAMN02745164_02239</name>
</gene>
<protein>
    <submittedName>
        <fullName evidence="2">Glycosyltransferase involved in cell wall bisynthesis</fullName>
    </submittedName>
</protein>
<name>A0A1M5API0_MARH1</name>
<dbReference type="Pfam" id="PF13692">
    <property type="entry name" value="Glyco_trans_1_4"/>
    <property type="match status" value="1"/>
</dbReference>
<dbReference type="Gene3D" id="3.40.50.2000">
    <property type="entry name" value="Glycogen Phosphorylase B"/>
    <property type="match status" value="2"/>
</dbReference>
<proteinExistence type="predicted"/>
<dbReference type="RefSeq" id="WP_072866092.1">
    <property type="nucleotide sequence ID" value="NZ_FQUI01000069.1"/>
</dbReference>